<dbReference type="Proteomes" id="UP001165085">
    <property type="component" value="Unassembled WGS sequence"/>
</dbReference>
<protein>
    <submittedName>
        <fullName evidence="3">Uncharacterized protein</fullName>
    </submittedName>
</protein>
<dbReference type="EMBL" id="BRXY01000306">
    <property type="protein sequence ID" value="GMH85666.1"/>
    <property type="molecule type" value="Genomic_DNA"/>
</dbReference>
<keyword evidence="4" id="KW-1185">Reference proteome</keyword>
<keyword evidence="2" id="KW-0472">Membrane</keyword>
<feature type="transmembrane region" description="Helical" evidence="2">
    <location>
        <begin position="137"/>
        <end position="158"/>
    </location>
</feature>
<dbReference type="OrthoDB" id="10597447at2759"/>
<feature type="transmembrane region" description="Helical" evidence="2">
    <location>
        <begin position="352"/>
        <end position="377"/>
    </location>
</feature>
<feature type="compositionally biased region" description="Basic residues" evidence="1">
    <location>
        <begin position="430"/>
        <end position="439"/>
    </location>
</feature>
<proteinExistence type="predicted"/>
<comment type="caution">
    <text evidence="3">The sequence shown here is derived from an EMBL/GenBank/DDBJ whole genome shotgun (WGS) entry which is preliminary data.</text>
</comment>
<keyword evidence="2" id="KW-0812">Transmembrane</keyword>
<feature type="transmembrane region" description="Helical" evidence="2">
    <location>
        <begin position="307"/>
        <end position="331"/>
    </location>
</feature>
<feature type="transmembrane region" description="Helical" evidence="2">
    <location>
        <begin position="389"/>
        <end position="408"/>
    </location>
</feature>
<name>A0A9W7BBR5_9STRA</name>
<feature type="compositionally biased region" description="Low complexity" evidence="1">
    <location>
        <begin position="450"/>
        <end position="459"/>
    </location>
</feature>
<keyword evidence="2" id="KW-1133">Transmembrane helix</keyword>
<sequence>MADEGFVQPGYDLDIFEYRLGLRKETLQRRGRNIRKAAKEQKSMGASKLFGTAVEASVEKKREDAGGPRFHLAAAAAGLGGGGVKPAGRRWAWGVGVGGGGGEGGAGAEGRTEGREVITLEPYKPKMTQAELALERWIVYLGLIVLGVVLMVLVWLTLGMYGLYVVFFGGGVGAGAGAGAGAGVGLGGVGVGDGGEPKRERVQFGARKKFGEALDRLGFAKGNFSFDGSLKSVIDDFRLTEETFDEERAAKGSLKGRIGKGVIGKGGVGEGLIGKGGLGEGIRRGATAAGGERKIPKPFKYGRELPFIYANLVKNIALIFTFGGALSFLAERFEEKVKERGAQVIKTDAQGILFRCIVLVVICNVGFFGAAAIIAGINVEEGEAGGGPWTSLFLAGMVLSLTSHFAVLNSGSGWRDVIGRVWAPAPWKGCRGRRGGRTRRREDGGEAEADSVVAVAVGSPMQVPPEGGDQGTGTGKGEAEGGENGIEMSKM</sequence>
<evidence type="ECO:0000256" key="1">
    <source>
        <dbReference type="SAM" id="MobiDB-lite"/>
    </source>
</evidence>
<reference evidence="4" key="1">
    <citation type="journal article" date="2023" name="Commun. Biol.">
        <title>Genome analysis of Parmales, the sister group of diatoms, reveals the evolutionary specialization of diatoms from phago-mixotrophs to photoautotrophs.</title>
        <authorList>
            <person name="Ban H."/>
            <person name="Sato S."/>
            <person name="Yoshikawa S."/>
            <person name="Yamada K."/>
            <person name="Nakamura Y."/>
            <person name="Ichinomiya M."/>
            <person name="Sato N."/>
            <person name="Blanc-Mathieu R."/>
            <person name="Endo H."/>
            <person name="Kuwata A."/>
            <person name="Ogata H."/>
        </authorList>
    </citation>
    <scope>NUCLEOTIDE SEQUENCE [LARGE SCALE GENOMIC DNA]</scope>
    <source>
        <strain evidence="4">NIES 3701</strain>
    </source>
</reference>
<evidence type="ECO:0000313" key="4">
    <source>
        <dbReference type="Proteomes" id="UP001165085"/>
    </source>
</evidence>
<organism evidence="3 4">
    <name type="scientific">Triparma strigata</name>
    <dbReference type="NCBI Taxonomy" id="1606541"/>
    <lineage>
        <taxon>Eukaryota</taxon>
        <taxon>Sar</taxon>
        <taxon>Stramenopiles</taxon>
        <taxon>Ochrophyta</taxon>
        <taxon>Bolidophyceae</taxon>
        <taxon>Parmales</taxon>
        <taxon>Triparmaceae</taxon>
        <taxon>Triparma</taxon>
    </lineage>
</organism>
<feature type="region of interest" description="Disordered" evidence="1">
    <location>
        <begin position="430"/>
        <end position="491"/>
    </location>
</feature>
<dbReference type="AlphaFoldDB" id="A0A9W7BBR5"/>
<accession>A0A9W7BBR5</accession>
<evidence type="ECO:0000313" key="3">
    <source>
        <dbReference type="EMBL" id="GMH85666.1"/>
    </source>
</evidence>
<gene>
    <name evidence="3" type="ORF">TrST_g3624</name>
</gene>
<evidence type="ECO:0000256" key="2">
    <source>
        <dbReference type="SAM" id="Phobius"/>
    </source>
</evidence>